<dbReference type="EMBL" id="JAVRRD010000025">
    <property type="protein sequence ID" value="KAK5047429.1"/>
    <property type="molecule type" value="Genomic_DNA"/>
</dbReference>
<gene>
    <name evidence="2" type="ORF">LTR84_006525</name>
</gene>
<dbReference type="GO" id="GO:0051920">
    <property type="term" value="F:peroxiredoxin activity"/>
    <property type="evidence" value="ECO:0007669"/>
    <property type="project" value="InterPro"/>
</dbReference>
<dbReference type="PANTHER" id="PTHR33570:SF2">
    <property type="entry name" value="CARBOXYMUCONOLACTONE DECARBOXYLASE-LIKE DOMAIN-CONTAINING PROTEIN"/>
    <property type="match status" value="1"/>
</dbReference>
<dbReference type="InterPro" id="IPR003779">
    <property type="entry name" value="CMD-like"/>
</dbReference>
<dbReference type="RefSeq" id="XP_064702973.1">
    <property type="nucleotide sequence ID" value="XM_064850086.1"/>
</dbReference>
<dbReference type="AlphaFoldDB" id="A0AAV9N0D0"/>
<evidence type="ECO:0000313" key="3">
    <source>
        <dbReference type="Proteomes" id="UP001358417"/>
    </source>
</evidence>
<comment type="caution">
    <text evidence="2">The sequence shown here is derived from an EMBL/GenBank/DDBJ whole genome shotgun (WGS) entry which is preliminary data.</text>
</comment>
<dbReference type="SUPFAM" id="SSF69118">
    <property type="entry name" value="AhpD-like"/>
    <property type="match status" value="1"/>
</dbReference>
<dbReference type="Proteomes" id="UP001358417">
    <property type="component" value="Unassembled WGS sequence"/>
</dbReference>
<dbReference type="InterPro" id="IPR052512">
    <property type="entry name" value="4CMD/NDH-1_regulator"/>
</dbReference>
<organism evidence="2 3">
    <name type="scientific">Exophiala bonariae</name>
    <dbReference type="NCBI Taxonomy" id="1690606"/>
    <lineage>
        <taxon>Eukaryota</taxon>
        <taxon>Fungi</taxon>
        <taxon>Dikarya</taxon>
        <taxon>Ascomycota</taxon>
        <taxon>Pezizomycotina</taxon>
        <taxon>Eurotiomycetes</taxon>
        <taxon>Chaetothyriomycetidae</taxon>
        <taxon>Chaetothyriales</taxon>
        <taxon>Herpotrichiellaceae</taxon>
        <taxon>Exophiala</taxon>
    </lineage>
</organism>
<dbReference type="Pfam" id="PF02627">
    <property type="entry name" value="CMD"/>
    <property type="match status" value="1"/>
</dbReference>
<protein>
    <recommendedName>
        <fullName evidence="1">Carboxymuconolactone decarboxylase-like domain-containing protein</fullName>
    </recommendedName>
</protein>
<reference evidence="2 3" key="1">
    <citation type="submission" date="2023-08" db="EMBL/GenBank/DDBJ databases">
        <title>Black Yeasts Isolated from many extreme environments.</title>
        <authorList>
            <person name="Coleine C."/>
            <person name="Stajich J.E."/>
            <person name="Selbmann L."/>
        </authorList>
    </citation>
    <scope>NUCLEOTIDE SEQUENCE [LARGE SCALE GENOMIC DNA]</scope>
    <source>
        <strain evidence="2 3">CCFEE 5792</strain>
    </source>
</reference>
<dbReference type="PANTHER" id="PTHR33570">
    <property type="entry name" value="4-CARBOXYMUCONOLACTONE DECARBOXYLASE FAMILY PROTEIN"/>
    <property type="match status" value="1"/>
</dbReference>
<feature type="domain" description="Carboxymuconolactone decarboxylase-like" evidence="1">
    <location>
        <begin position="48"/>
        <end position="127"/>
    </location>
</feature>
<dbReference type="InterPro" id="IPR029032">
    <property type="entry name" value="AhpD-like"/>
</dbReference>
<proteinExistence type="predicted"/>
<dbReference type="Gene3D" id="1.20.1290.10">
    <property type="entry name" value="AhpD-like"/>
    <property type="match status" value="1"/>
</dbReference>
<dbReference type="GeneID" id="89974697"/>
<keyword evidence="3" id="KW-1185">Reference proteome</keyword>
<name>A0AAV9N0D0_9EURO</name>
<accession>A0AAV9N0D0</accession>
<evidence type="ECO:0000259" key="1">
    <source>
        <dbReference type="Pfam" id="PF02627"/>
    </source>
</evidence>
<sequence>MSSDSEPSENLLIGRQMVKEFVGESDLQKINADVRHEQRDDIFTQTSAEFIAEVCFSAYARPGLEFRERALMNIAMLIALNRKPELKIHIRAAYRNGLTEEQICEACRHAMIYCGVPAGRDALFVASDVFADLKQSGEYKGQ</sequence>
<evidence type="ECO:0000313" key="2">
    <source>
        <dbReference type="EMBL" id="KAK5047429.1"/>
    </source>
</evidence>